<dbReference type="Proteomes" id="UP001140560">
    <property type="component" value="Unassembled WGS sequence"/>
</dbReference>
<feature type="region of interest" description="Disordered" evidence="1">
    <location>
        <begin position="253"/>
        <end position="328"/>
    </location>
</feature>
<accession>A0A9W9CQR0</accession>
<name>A0A9W9CQR0_9PLEO</name>
<sequence>MAKIPANIILPARELKHYRQWQQLYTALSPSEQGYIPTATEYEDFQHWLKRRDSGYSSDIFEDIADHIKPIDHDRSTPDTTAPIAAFCQHIMHPVVAGQLRSRCPVCTIDAHLNYVNVLSQRLEAAGGRAPSCTLTASEHQEAVYSAWRCAKICALNELLDLESMAEKEDQWSAENPVMDIEDTRTATKALELYWFETVGLEKPKYTAKKNSAVLFKEDTSFEPGRPQAYYWKRSPRYEPGKYASIEQQVDEDGAISEDSEDYSRGATCHCDGADDRRSEEPAVAKEKSLSAEDMVEHPGDDDDESNWEDVDSEEENSGLADEENEGDYICFELEEETSFIVFAEE</sequence>
<dbReference type="EMBL" id="JAPEUY010000002">
    <property type="protein sequence ID" value="KAJ4376492.1"/>
    <property type="molecule type" value="Genomic_DNA"/>
</dbReference>
<feature type="compositionally biased region" description="Acidic residues" evidence="1">
    <location>
        <begin position="300"/>
        <end position="328"/>
    </location>
</feature>
<evidence type="ECO:0000313" key="2">
    <source>
        <dbReference type="EMBL" id="KAJ4376492.1"/>
    </source>
</evidence>
<feature type="compositionally biased region" description="Basic and acidic residues" evidence="1">
    <location>
        <begin position="272"/>
        <end position="299"/>
    </location>
</feature>
<proteinExistence type="predicted"/>
<comment type="caution">
    <text evidence="2">The sequence shown here is derived from an EMBL/GenBank/DDBJ whole genome shotgun (WGS) entry which is preliminary data.</text>
</comment>
<gene>
    <name evidence="2" type="ORF">N0V83_001776</name>
</gene>
<dbReference type="OrthoDB" id="3800453at2759"/>
<organism evidence="2 3">
    <name type="scientific">Neocucurbitaria cava</name>
    <dbReference type="NCBI Taxonomy" id="798079"/>
    <lineage>
        <taxon>Eukaryota</taxon>
        <taxon>Fungi</taxon>
        <taxon>Dikarya</taxon>
        <taxon>Ascomycota</taxon>
        <taxon>Pezizomycotina</taxon>
        <taxon>Dothideomycetes</taxon>
        <taxon>Pleosporomycetidae</taxon>
        <taxon>Pleosporales</taxon>
        <taxon>Pleosporineae</taxon>
        <taxon>Cucurbitariaceae</taxon>
        <taxon>Neocucurbitaria</taxon>
    </lineage>
</organism>
<protein>
    <submittedName>
        <fullName evidence="2">Uncharacterized protein</fullName>
    </submittedName>
</protein>
<keyword evidence="3" id="KW-1185">Reference proteome</keyword>
<evidence type="ECO:0000313" key="3">
    <source>
        <dbReference type="Proteomes" id="UP001140560"/>
    </source>
</evidence>
<reference evidence="2" key="1">
    <citation type="submission" date="2022-10" db="EMBL/GenBank/DDBJ databases">
        <title>Tapping the CABI collections for fungal endophytes: first genome assemblies for Collariella, Neodidymelliopsis, Ascochyta clinopodiicola, Didymella pomorum, Didymosphaeria variabile, Neocosmospora piperis and Neocucurbitaria cava.</title>
        <authorList>
            <person name="Hill R."/>
        </authorList>
    </citation>
    <scope>NUCLEOTIDE SEQUENCE</scope>
    <source>
        <strain evidence="2">IMI 356814</strain>
    </source>
</reference>
<evidence type="ECO:0000256" key="1">
    <source>
        <dbReference type="SAM" id="MobiDB-lite"/>
    </source>
</evidence>
<dbReference type="AlphaFoldDB" id="A0A9W9CQR0"/>